<comment type="similarity">
    <text evidence="4">Belongs to the metallo-beta-lactamase superfamily. Glyoxalase II family.</text>
</comment>
<dbReference type="Gene3D" id="3.60.15.10">
    <property type="entry name" value="Ribonuclease Z/Hydroxyacylglutathione hydrolase-like"/>
    <property type="match status" value="1"/>
</dbReference>
<dbReference type="SUPFAM" id="SSF56281">
    <property type="entry name" value="Metallo-hydrolase/oxidoreductase"/>
    <property type="match status" value="1"/>
</dbReference>
<dbReference type="PANTHER" id="PTHR11935">
    <property type="entry name" value="BETA LACTAMASE DOMAIN"/>
    <property type="match status" value="1"/>
</dbReference>
<dbReference type="GO" id="GO:0019243">
    <property type="term" value="P:methylglyoxal catabolic process to D-lactate via S-lactoyl-glutathione"/>
    <property type="evidence" value="ECO:0007669"/>
    <property type="project" value="InterPro"/>
</dbReference>
<dbReference type="VEuPathDB" id="FungiDB:AeMF1_021004"/>
<evidence type="ECO:0000256" key="5">
    <source>
        <dbReference type="ARBA" id="ARBA00011917"/>
    </source>
</evidence>
<reference evidence="11 12" key="1">
    <citation type="submission" date="2019-07" db="EMBL/GenBank/DDBJ databases">
        <title>Genomics analysis of Aphanomyces spp. identifies a new class of oomycete effector associated with host adaptation.</title>
        <authorList>
            <person name="Gaulin E."/>
        </authorList>
    </citation>
    <scope>NUCLEOTIDE SEQUENCE [LARGE SCALE GENOMIC DNA]</scope>
    <source>
        <strain evidence="11 12">ATCC 201684</strain>
    </source>
</reference>
<evidence type="ECO:0000313" key="11">
    <source>
        <dbReference type="EMBL" id="KAF0738127.1"/>
    </source>
</evidence>
<dbReference type="HAMAP" id="MF_01374">
    <property type="entry name" value="Glyoxalase_2"/>
    <property type="match status" value="1"/>
</dbReference>
<dbReference type="InterPro" id="IPR035680">
    <property type="entry name" value="Clx_II_MBL"/>
</dbReference>
<dbReference type="SMART" id="SM00849">
    <property type="entry name" value="Lactamase_B"/>
    <property type="match status" value="1"/>
</dbReference>
<comment type="catalytic activity">
    <reaction evidence="1">
        <text>an S-(2-hydroxyacyl)glutathione + H2O = a 2-hydroxy carboxylate + glutathione + H(+)</text>
        <dbReference type="Rhea" id="RHEA:21864"/>
        <dbReference type="ChEBI" id="CHEBI:15377"/>
        <dbReference type="ChEBI" id="CHEBI:15378"/>
        <dbReference type="ChEBI" id="CHEBI:57925"/>
        <dbReference type="ChEBI" id="CHEBI:58896"/>
        <dbReference type="ChEBI" id="CHEBI:71261"/>
        <dbReference type="EC" id="3.1.2.6"/>
    </reaction>
</comment>
<keyword evidence="7" id="KW-0378">Hydrolase</keyword>
<comment type="caution">
    <text evidence="11">The sequence shown here is derived from an EMBL/GenBank/DDBJ whole genome shotgun (WGS) entry which is preliminary data.</text>
</comment>
<protein>
    <recommendedName>
        <fullName evidence="5">hydroxyacylglutathione hydrolase</fullName>
        <ecNumber evidence="5">3.1.2.6</ecNumber>
    </recommendedName>
    <alternativeName>
        <fullName evidence="9">Glyoxalase II</fullName>
    </alternativeName>
</protein>
<dbReference type="InterPro" id="IPR036866">
    <property type="entry name" value="RibonucZ/Hydroxyglut_hydro"/>
</dbReference>
<evidence type="ECO:0000256" key="3">
    <source>
        <dbReference type="ARBA" id="ARBA00004963"/>
    </source>
</evidence>
<gene>
    <name evidence="11" type="ORF">Ae201684_006112</name>
</gene>
<dbReference type="GO" id="GO:0004416">
    <property type="term" value="F:hydroxyacylglutathione hydrolase activity"/>
    <property type="evidence" value="ECO:0007669"/>
    <property type="project" value="UniProtKB-EC"/>
</dbReference>
<proteinExistence type="inferred from homology"/>
<evidence type="ECO:0000259" key="10">
    <source>
        <dbReference type="SMART" id="SM00849"/>
    </source>
</evidence>
<evidence type="ECO:0000256" key="2">
    <source>
        <dbReference type="ARBA" id="ARBA00001947"/>
    </source>
</evidence>
<keyword evidence="12" id="KW-1185">Reference proteome</keyword>
<organism evidence="11 12">
    <name type="scientific">Aphanomyces euteiches</name>
    <dbReference type="NCBI Taxonomy" id="100861"/>
    <lineage>
        <taxon>Eukaryota</taxon>
        <taxon>Sar</taxon>
        <taxon>Stramenopiles</taxon>
        <taxon>Oomycota</taxon>
        <taxon>Saprolegniomycetes</taxon>
        <taxon>Saprolegniales</taxon>
        <taxon>Verrucalvaceae</taxon>
        <taxon>Aphanomyces</taxon>
    </lineage>
</organism>
<dbReference type="GO" id="GO:0046872">
    <property type="term" value="F:metal ion binding"/>
    <property type="evidence" value="ECO:0007669"/>
    <property type="project" value="UniProtKB-KW"/>
</dbReference>
<dbReference type="PANTHER" id="PTHR11935:SF94">
    <property type="entry name" value="TENZING NORGAY, ISOFORM C"/>
    <property type="match status" value="1"/>
</dbReference>
<evidence type="ECO:0000256" key="6">
    <source>
        <dbReference type="ARBA" id="ARBA00022723"/>
    </source>
</evidence>
<name>A0A6G0XDJ2_9STRA</name>
<sequence>MQVVIVIPVLNDNYSYLLIDRASKTAGAVDPVEPEKVIRVAEEHNVTITHVLTTHAHADHDGGNLKIKQLLPEVIIVGGKNDNVKAVTHEVGDQDVVTIGQLQVRVFSTPCHTVGHVLYLSQDALFTGDTLFVAGCGRFFMGTADQMHYALNHVVAKLPLDTKIYCGHEYTSNNLKFAVDVEPDNKAVADKFEWSLTQTITIPSTVESELATNPFMRVEDPAVQKYAGSTDPVEVMTILRERKNTFGLGAGKK</sequence>
<dbReference type="AlphaFoldDB" id="A0A6G0XDJ2"/>
<feature type="domain" description="Metallo-beta-lactamase" evidence="10">
    <location>
        <begin position="12"/>
        <end position="168"/>
    </location>
</feature>
<dbReference type="Pfam" id="PF00753">
    <property type="entry name" value="Lactamase_B"/>
    <property type="match status" value="1"/>
</dbReference>
<dbReference type="InterPro" id="IPR001279">
    <property type="entry name" value="Metallo-B-lactamas"/>
</dbReference>
<evidence type="ECO:0000256" key="8">
    <source>
        <dbReference type="ARBA" id="ARBA00022833"/>
    </source>
</evidence>
<comment type="cofactor">
    <cofactor evidence="2">
        <name>Zn(2+)</name>
        <dbReference type="ChEBI" id="CHEBI:29105"/>
    </cofactor>
</comment>
<keyword evidence="8" id="KW-0862">Zinc</keyword>
<dbReference type="NCBIfam" id="TIGR03413">
    <property type="entry name" value="GSH_gloB"/>
    <property type="match status" value="1"/>
</dbReference>
<dbReference type="InterPro" id="IPR032282">
    <property type="entry name" value="HAGH_C"/>
</dbReference>
<dbReference type="EC" id="3.1.2.6" evidence="5"/>
<evidence type="ECO:0000256" key="7">
    <source>
        <dbReference type="ARBA" id="ARBA00022801"/>
    </source>
</evidence>
<dbReference type="EMBL" id="VJMJ01000079">
    <property type="protein sequence ID" value="KAF0738127.1"/>
    <property type="molecule type" value="Genomic_DNA"/>
</dbReference>
<accession>A0A6G0XDJ2</accession>
<keyword evidence="6" id="KW-0479">Metal-binding</keyword>
<evidence type="ECO:0000256" key="9">
    <source>
        <dbReference type="ARBA" id="ARBA00031044"/>
    </source>
</evidence>
<dbReference type="Pfam" id="PF16123">
    <property type="entry name" value="HAGH_C"/>
    <property type="match status" value="1"/>
</dbReference>
<comment type="pathway">
    <text evidence="3">Secondary metabolite metabolism; methylglyoxal degradation; (R)-lactate from methylglyoxal: step 2/2.</text>
</comment>
<evidence type="ECO:0000256" key="1">
    <source>
        <dbReference type="ARBA" id="ARBA00001623"/>
    </source>
</evidence>
<dbReference type="Proteomes" id="UP000481153">
    <property type="component" value="Unassembled WGS sequence"/>
</dbReference>
<dbReference type="PIRSF" id="PIRSF005457">
    <property type="entry name" value="Glx"/>
    <property type="match status" value="1"/>
</dbReference>
<dbReference type="CDD" id="cd07723">
    <property type="entry name" value="hydroxyacylglutathione_hydrolase_MBL-fold"/>
    <property type="match status" value="1"/>
</dbReference>
<evidence type="ECO:0000256" key="4">
    <source>
        <dbReference type="ARBA" id="ARBA00006759"/>
    </source>
</evidence>
<dbReference type="InterPro" id="IPR017782">
    <property type="entry name" value="Hydroxyacylglutathione_Hdrlase"/>
</dbReference>
<evidence type="ECO:0000313" key="12">
    <source>
        <dbReference type="Proteomes" id="UP000481153"/>
    </source>
</evidence>